<organism evidence="2 3">
    <name type="scientific">Lysinibacillus alkalisoli</name>
    <dbReference type="NCBI Taxonomy" id="1911548"/>
    <lineage>
        <taxon>Bacteria</taxon>
        <taxon>Bacillati</taxon>
        <taxon>Bacillota</taxon>
        <taxon>Bacilli</taxon>
        <taxon>Bacillales</taxon>
        <taxon>Bacillaceae</taxon>
        <taxon>Lysinibacillus</taxon>
    </lineage>
</organism>
<reference evidence="2" key="1">
    <citation type="journal article" date="2014" name="Int. J. Syst. Evol. Microbiol.">
        <title>Complete genome sequence of Corynebacterium casei LMG S-19264T (=DSM 44701T), isolated from a smear-ripened cheese.</title>
        <authorList>
            <consortium name="US DOE Joint Genome Institute (JGI-PGF)"/>
            <person name="Walter F."/>
            <person name="Albersmeier A."/>
            <person name="Kalinowski J."/>
            <person name="Ruckert C."/>
        </authorList>
    </citation>
    <scope>NUCLEOTIDE SEQUENCE</scope>
    <source>
        <strain evidence="2">CGMCC 1.15760</strain>
    </source>
</reference>
<dbReference type="Gene3D" id="2.130.10.10">
    <property type="entry name" value="YVTN repeat-like/Quinoprotein amine dehydrogenase"/>
    <property type="match status" value="1"/>
</dbReference>
<feature type="signal peptide" evidence="1">
    <location>
        <begin position="1"/>
        <end position="23"/>
    </location>
</feature>
<keyword evidence="1" id="KW-0732">Signal</keyword>
<dbReference type="PANTHER" id="PTHR47197:SF3">
    <property type="entry name" value="DIHYDRO-HEME D1 DEHYDROGENASE"/>
    <property type="match status" value="1"/>
</dbReference>
<dbReference type="PROSITE" id="PS51257">
    <property type="entry name" value="PROKAR_LIPOPROTEIN"/>
    <property type="match status" value="1"/>
</dbReference>
<proteinExistence type="predicted"/>
<gene>
    <name evidence="2" type="ORF">GCM10007425_17230</name>
</gene>
<dbReference type="SUPFAM" id="SSF63825">
    <property type="entry name" value="YWTD domain"/>
    <property type="match status" value="1"/>
</dbReference>
<keyword evidence="3" id="KW-1185">Reference proteome</keyword>
<dbReference type="EMBL" id="BMJT01000005">
    <property type="protein sequence ID" value="GGG23278.1"/>
    <property type="molecule type" value="Genomic_DNA"/>
</dbReference>
<feature type="chain" id="PRO_5037963204" description="YncE family protein" evidence="1">
    <location>
        <begin position="24"/>
        <end position="316"/>
    </location>
</feature>
<dbReference type="AlphaFoldDB" id="A0A917G550"/>
<comment type="caution">
    <text evidence="2">The sequence shown here is derived from an EMBL/GenBank/DDBJ whole genome shotgun (WGS) entry which is preliminary data.</text>
</comment>
<dbReference type="InterPro" id="IPR015943">
    <property type="entry name" value="WD40/YVTN_repeat-like_dom_sf"/>
</dbReference>
<evidence type="ECO:0000313" key="2">
    <source>
        <dbReference type="EMBL" id="GGG23278.1"/>
    </source>
</evidence>
<dbReference type="PANTHER" id="PTHR47197">
    <property type="entry name" value="PROTEIN NIRF"/>
    <property type="match status" value="1"/>
</dbReference>
<name>A0A917G550_9BACI</name>
<evidence type="ECO:0008006" key="4">
    <source>
        <dbReference type="Google" id="ProtNLM"/>
    </source>
</evidence>
<evidence type="ECO:0000313" key="3">
    <source>
        <dbReference type="Proteomes" id="UP000616608"/>
    </source>
</evidence>
<reference evidence="2" key="2">
    <citation type="submission" date="2020-09" db="EMBL/GenBank/DDBJ databases">
        <authorList>
            <person name="Sun Q."/>
            <person name="Zhou Y."/>
        </authorList>
    </citation>
    <scope>NUCLEOTIDE SEQUENCE</scope>
    <source>
        <strain evidence="2">CGMCC 1.15760</strain>
    </source>
</reference>
<protein>
    <recommendedName>
        <fullName evidence="4">YncE family protein</fullName>
    </recommendedName>
</protein>
<dbReference type="Proteomes" id="UP000616608">
    <property type="component" value="Unassembled WGS sequence"/>
</dbReference>
<dbReference type="InterPro" id="IPR051200">
    <property type="entry name" value="Host-pathogen_enzymatic-act"/>
</dbReference>
<evidence type="ECO:0000256" key="1">
    <source>
        <dbReference type="SAM" id="SignalP"/>
    </source>
</evidence>
<sequence length="316" mass="35295">MQRLLFIAVVSGLLLLLSGCNKASFDAVPDKDVMATVNIQEPSLTFFDIEGNNVATWPLKKSYTGATLWQDNTVVLYGFGLAKANVYGLDGEHLYDLKTGTGVTNIYVKNHKAYVANGETNQVQVYDANGELIAEHKVGNYPMSMYEYEGNLYVINYKDTTLSVLDAEHLQIQQEWSIDKSANGLIVPEKTNELWIGGHGEGAKPNRYVKKYDLKIGELIGTIEMPLMPIEFAQDQKLIYTVSHGTNDIYAVNHKGEVSWRMHVGANPFAIATFKDYVIVAGYDDHTLYMIQNGEIIREIPVDKGPFKLLVREGSM</sequence>
<accession>A0A917G550</accession>